<name>A0AAV3PBT3_LITER</name>
<protein>
    <submittedName>
        <fullName evidence="1">Uncharacterized protein</fullName>
    </submittedName>
</protein>
<proteinExistence type="predicted"/>
<evidence type="ECO:0000313" key="1">
    <source>
        <dbReference type="EMBL" id="GAA0147618.1"/>
    </source>
</evidence>
<reference evidence="1 2" key="1">
    <citation type="submission" date="2024-01" db="EMBL/GenBank/DDBJ databases">
        <title>The complete chloroplast genome sequence of Lithospermum erythrorhizon: insights into the phylogenetic relationship among Boraginaceae species and the maternal lineages of purple gromwells.</title>
        <authorList>
            <person name="Okada T."/>
            <person name="Watanabe K."/>
        </authorList>
    </citation>
    <scope>NUCLEOTIDE SEQUENCE [LARGE SCALE GENOMIC DNA]</scope>
</reference>
<dbReference type="InterPro" id="IPR012340">
    <property type="entry name" value="NA-bd_OB-fold"/>
</dbReference>
<accession>A0AAV3PBT3</accession>
<dbReference type="SUPFAM" id="SSF50249">
    <property type="entry name" value="Nucleic acid-binding proteins"/>
    <property type="match status" value="1"/>
</dbReference>
<sequence length="266" mass="29999">MPQEKPNLYHILDGVAPISQIANSLKNGEQSVDIMAVVIKADPCQDVTVDSNIATVQNFKIVDTDLQAIKMSVWREIIFTIAPLLVEAANNNTILLSRRLKITRYGVLSLRSKIGTLFAINLPVESAMHMKSWFNTVRDDVLPQLLEGKSISKYRDLVYDGSMKIHTVSELQNETEVGDYWIRGFLQIYDSDQKLYYIGCVVSCMRSIVIMSITDNSGSSEVVAVGNVAERIMQTTPERISELRKMHTTMKLQMTKAKPQITHSFR</sequence>
<dbReference type="EMBL" id="BAABME010001108">
    <property type="protein sequence ID" value="GAA0147618.1"/>
    <property type="molecule type" value="Genomic_DNA"/>
</dbReference>
<dbReference type="Proteomes" id="UP001454036">
    <property type="component" value="Unassembled WGS sequence"/>
</dbReference>
<comment type="caution">
    <text evidence="1">The sequence shown here is derived from an EMBL/GenBank/DDBJ whole genome shotgun (WGS) entry which is preliminary data.</text>
</comment>
<keyword evidence="2" id="KW-1185">Reference proteome</keyword>
<evidence type="ECO:0000313" key="2">
    <source>
        <dbReference type="Proteomes" id="UP001454036"/>
    </source>
</evidence>
<organism evidence="1 2">
    <name type="scientific">Lithospermum erythrorhizon</name>
    <name type="common">Purple gromwell</name>
    <name type="synonym">Lithospermum officinale var. erythrorhizon</name>
    <dbReference type="NCBI Taxonomy" id="34254"/>
    <lineage>
        <taxon>Eukaryota</taxon>
        <taxon>Viridiplantae</taxon>
        <taxon>Streptophyta</taxon>
        <taxon>Embryophyta</taxon>
        <taxon>Tracheophyta</taxon>
        <taxon>Spermatophyta</taxon>
        <taxon>Magnoliopsida</taxon>
        <taxon>eudicotyledons</taxon>
        <taxon>Gunneridae</taxon>
        <taxon>Pentapetalae</taxon>
        <taxon>asterids</taxon>
        <taxon>lamiids</taxon>
        <taxon>Boraginales</taxon>
        <taxon>Boraginaceae</taxon>
        <taxon>Boraginoideae</taxon>
        <taxon>Lithospermeae</taxon>
        <taxon>Lithospermum</taxon>
    </lineage>
</organism>
<dbReference type="Gene3D" id="2.40.50.140">
    <property type="entry name" value="Nucleic acid-binding proteins"/>
    <property type="match status" value="1"/>
</dbReference>
<dbReference type="AlphaFoldDB" id="A0AAV3PBT3"/>
<gene>
    <name evidence="1" type="ORF">LIER_07274</name>
</gene>